<evidence type="ECO:0000313" key="1">
    <source>
        <dbReference type="EMBL" id="GAJ10728.1"/>
    </source>
</evidence>
<sequence length="133" mass="13745">MALTVIDTLEFDPAHGNHPEIIHISGDVYAIAYCKTNAPRPGYLKTVSIDSGGVIGTVIDTLEFDAGGGVNPSIIHISGDIYAIAYSGPDSDGWLATVEISSAGAIADTIIDSHEFDTSLGGSPHIIHISGPS</sequence>
<organism evidence="1">
    <name type="scientific">marine sediment metagenome</name>
    <dbReference type="NCBI Taxonomy" id="412755"/>
    <lineage>
        <taxon>unclassified sequences</taxon>
        <taxon>metagenomes</taxon>
        <taxon>ecological metagenomes</taxon>
    </lineage>
</organism>
<dbReference type="AlphaFoldDB" id="X1TZI0"/>
<accession>X1TZI0</accession>
<proteinExistence type="predicted"/>
<comment type="caution">
    <text evidence="1">The sequence shown here is derived from an EMBL/GenBank/DDBJ whole genome shotgun (WGS) entry which is preliminary data.</text>
</comment>
<protein>
    <submittedName>
        <fullName evidence="1">Uncharacterized protein</fullName>
    </submittedName>
</protein>
<reference evidence="1" key="1">
    <citation type="journal article" date="2014" name="Front. Microbiol.">
        <title>High frequency of phylogenetically diverse reductive dehalogenase-homologous genes in deep subseafloor sedimentary metagenomes.</title>
        <authorList>
            <person name="Kawai M."/>
            <person name="Futagami T."/>
            <person name="Toyoda A."/>
            <person name="Takaki Y."/>
            <person name="Nishi S."/>
            <person name="Hori S."/>
            <person name="Arai W."/>
            <person name="Tsubouchi T."/>
            <person name="Morono Y."/>
            <person name="Uchiyama I."/>
            <person name="Ito T."/>
            <person name="Fujiyama A."/>
            <person name="Inagaki F."/>
            <person name="Takami H."/>
        </authorList>
    </citation>
    <scope>NUCLEOTIDE SEQUENCE</scope>
    <source>
        <strain evidence="1">Expedition CK06-06</strain>
    </source>
</reference>
<dbReference type="EMBL" id="BARW01034844">
    <property type="protein sequence ID" value="GAJ10728.1"/>
    <property type="molecule type" value="Genomic_DNA"/>
</dbReference>
<name>X1TZI0_9ZZZZ</name>
<gene>
    <name evidence="1" type="ORF">S12H4_54495</name>
</gene>